<name>A0ABR7JV39_9FIRM</name>
<sequence length="191" mass="21867">MKRKYLIMGLVIGLQLVSGYNYVTEASWLSKTWDRLETNAAKQSYDWPKAEQYRHYSIGQYVGERLPQEELMVLGVPLGSTFDAVKASLGQPTKETRYGLSYGGVTFGNTILGGMDNTVTYISITNRDAVTYRGIAMGDSMRKVLKVYGRPDYIDYDDRWFYGLLQYRTDMMNGILFEHKGDKVSKILIYK</sequence>
<organism evidence="1 2">
    <name type="scientific">Veillonella hominis</name>
    <dbReference type="NCBI Taxonomy" id="2764330"/>
    <lineage>
        <taxon>Bacteria</taxon>
        <taxon>Bacillati</taxon>
        <taxon>Bacillota</taxon>
        <taxon>Negativicutes</taxon>
        <taxon>Veillonellales</taxon>
        <taxon>Veillonellaceae</taxon>
        <taxon>Veillonella</taxon>
    </lineage>
</organism>
<proteinExistence type="predicted"/>
<reference evidence="1 2" key="1">
    <citation type="submission" date="2020-08" db="EMBL/GenBank/DDBJ databases">
        <authorList>
            <person name="Liu C."/>
            <person name="Sun Q."/>
        </authorList>
    </citation>
    <scope>NUCLEOTIDE SEQUENCE [LARGE SCALE GENOMIC DNA]</scope>
    <source>
        <strain evidence="1 2">NSJ-78</strain>
    </source>
</reference>
<dbReference type="EMBL" id="JACRWI010000001">
    <property type="protein sequence ID" value="MBC6000730.1"/>
    <property type="molecule type" value="Genomic_DNA"/>
</dbReference>
<evidence type="ECO:0000313" key="1">
    <source>
        <dbReference type="EMBL" id="MBC6000730.1"/>
    </source>
</evidence>
<keyword evidence="2" id="KW-1185">Reference proteome</keyword>
<protein>
    <submittedName>
        <fullName evidence="1">TonB-dependent receptor</fullName>
    </submittedName>
</protein>
<keyword evidence="1" id="KW-0675">Receptor</keyword>
<dbReference type="RefSeq" id="WP_060919489.1">
    <property type="nucleotide sequence ID" value="NZ_JACRWI010000001.1"/>
</dbReference>
<gene>
    <name evidence="1" type="ORF">H8892_02020</name>
</gene>
<comment type="caution">
    <text evidence="1">The sequence shown here is derived from an EMBL/GenBank/DDBJ whole genome shotgun (WGS) entry which is preliminary data.</text>
</comment>
<dbReference type="Proteomes" id="UP000640363">
    <property type="component" value="Unassembled WGS sequence"/>
</dbReference>
<accession>A0ABR7JV39</accession>
<evidence type="ECO:0000313" key="2">
    <source>
        <dbReference type="Proteomes" id="UP000640363"/>
    </source>
</evidence>